<evidence type="ECO:0000256" key="15">
    <source>
        <dbReference type="SAM" id="Phobius"/>
    </source>
</evidence>
<evidence type="ECO:0000256" key="4">
    <source>
        <dbReference type="ARBA" id="ARBA00022692"/>
    </source>
</evidence>
<name>A0A9R0HSL5_SPIOL</name>
<dbReference type="Proteomes" id="UP000813463">
    <property type="component" value="Chromosome 5"/>
</dbReference>
<evidence type="ECO:0000256" key="3">
    <source>
        <dbReference type="ARBA" id="ARBA00022679"/>
    </source>
</evidence>
<evidence type="ECO:0000256" key="6">
    <source>
        <dbReference type="ARBA" id="ARBA00022737"/>
    </source>
</evidence>
<evidence type="ECO:0000259" key="18">
    <source>
        <dbReference type="PROSITE" id="PS51473"/>
    </source>
</evidence>
<dbReference type="GO" id="GO:0042742">
    <property type="term" value="P:defense response to bacterium"/>
    <property type="evidence" value="ECO:0007669"/>
    <property type="project" value="TreeGrafter"/>
</dbReference>
<evidence type="ECO:0000256" key="14">
    <source>
        <dbReference type="PROSITE-ProRule" id="PRU10141"/>
    </source>
</evidence>
<dbReference type="InterPro" id="IPR001245">
    <property type="entry name" value="Ser-Thr/Tyr_kinase_cat_dom"/>
</dbReference>
<keyword evidence="19" id="KW-1185">Reference proteome</keyword>
<sequence>MVLILILLCMLVQPSNSFPVTIDYTIWDCYNISLNNYPIPVETSNQNTVKLLSTLVSRISTSEHGFVTYGSETHQGRLYGMASCRGDINSDDCQDCVQKASNQLVINVCPRARQAILWKEQCMIRYTNNHSLFSFLEEEPLKVRYNFNNFTDHVNDWIKLVKNTMDEVTSTAASDKSGGNFAAKDAWFSPMNKTLFTTAQCNPDLKTDDCADCLTVARSRFYDIRQVGGLVLTPSCTVRYEIYPFYRNSSNGQSPFSTLAPPPQHIATITASGKKKISATKVVVAIVVPLAVLGMIFAITIYLFKKKSKRYPSQDVRNVLDDLNTAESLMFELGVLEAATNNFSEDRKLGQGGFGTVYKGTLSNGEDIAVKRLSKTSGQGVEEFKNEVVLIANLQHRNLVRLLGFCLAGEEKLLVYEYVPNKSLNYFLFDEKRQGELNWPTRYNIIKGIARGLLYLHEDSRPRIVHRDLKSGNVLLDEKMNPKIADFGLARMFKVEQTEADTSKIVGTYGYMSPEYAMHGQFSVKSDVYSFGVLVLEIISGQKISARHHLSGVGDLLTHAWRSFTEENPSAFMDPTLKSSYVNEEVVRCIHLGLSCAQENTNARPTMSTVVLVLNCDSTTSTLSTPQCPRSFYSSSADSSVVSRLSVPSSMTTTSTNE</sequence>
<comment type="subcellular location">
    <subcellularLocation>
        <location evidence="1">Membrane</location>
        <topology evidence="1">Single-pass membrane protein</topology>
    </subcellularLocation>
</comment>
<gene>
    <name evidence="20" type="primary">LOC110775606</name>
</gene>
<evidence type="ECO:0000256" key="16">
    <source>
        <dbReference type="SAM" id="SignalP"/>
    </source>
</evidence>
<organism evidence="19 20">
    <name type="scientific">Spinacia oleracea</name>
    <name type="common">Spinach</name>
    <dbReference type="NCBI Taxonomy" id="3562"/>
    <lineage>
        <taxon>Eukaryota</taxon>
        <taxon>Viridiplantae</taxon>
        <taxon>Streptophyta</taxon>
        <taxon>Embryophyta</taxon>
        <taxon>Tracheophyta</taxon>
        <taxon>Spermatophyta</taxon>
        <taxon>Magnoliopsida</taxon>
        <taxon>eudicotyledons</taxon>
        <taxon>Gunneridae</taxon>
        <taxon>Pentapetalae</taxon>
        <taxon>Caryophyllales</taxon>
        <taxon>Chenopodiaceae</taxon>
        <taxon>Chenopodioideae</taxon>
        <taxon>Anserineae</taxon>
        <taxon>Spinacia</taxon>
    </lineage>
</organism>
<keyword evidence="3" id="KW-0808">Transferase</keyword>
<dbReference type="CDD" id="cd14066">
    <property type="entry name" value="STKc_IRAK"/>
    <property type="match status" value="1"/>
</dbReference>
<dbReference type="Gene3D" id="3.30.200.20">
    <property type="entry name" value="Phosphorylase Kinase, domain 1"/>
    <property type="match status" value="1"/>
</dbReference>
<evidence type="ECO:0000256" key="13">
    <source>
        <dbReference type="ARBA" id="ARBA00023180"/>
    </source>
</evidence>
<dbReference type="InterPro" id="IPR002902">
    <property type="entry name" value="GNK2"/>
</dbReference>
<dbReference type="PROSITE" id="PS00108">
    <property type="entry name" value="PROTEIN_KINASE_ST"/>
    <property type="match status" value="1"/>
</dbReference>
<evidence type="ECO:0000313" key="20">
    <source>
        <dbReference type="RefSeq" id="XP_021835910.2"/>
    </source>
</evidence>
<dbReference type="SUPFAM" id="SSF56112">
    <property type="entry name" value="Protein kinase-like (PK-like)"/>
    <property type="match status" value="1"/>
</dbReference>
<feature type="chain" id="PRO_5047157633" evidence="16">
    <location>
        <begin position="18"/>
        <end position="658"/>
    </location>
</feature>
<evidence type="ECO:0000256" key="12">
    <source>
        <dbReference type="ARBA" id="ARBA00023170"/>
    </source>
</evidence>
<evidence type="ECO:0000256" key="8">
    <source>
        <dbReference type="ARBA" id="ARBA00022777"/>
    </source>
</evidence>
<dbReference type="InterPro" id="IPR017441">
    <property type="entry name" value="Protein_kinase_ATP_BS"/>
</dbReference>
<dbReference type="PROSITE" id="PS00107">
    <property type="entry name" value="PROTEIN_KINASE_ATP"/>
    <property type="match status" value="1"/>
</dbReference>
<evidence type="ECO:0000256" key="7">
    <source>
        <dbReference type="ARBA" id="ARBA00022741"/>
    </source>
</evidence>
<keyword evidence="2" id="KW-0723">Serine/threonine-protein kinase</keyword>
<dbReference type="GO" id="GO:0004674">
    <property type="term" value="F:protein serine/threonine kinase activity"/>
    <property type="evidence" value="ECO:0007669"/>
    <property type="project" value="UniProtKB-KW"/>
</dbReference>
<keyword evidence="8" id="KW-0418">Kinase</keyword>
<dbReference type="CDD" id="cd23509">
    <property type="entry name" value="Gnk2-like"/>
    <property type="match status" value="2"/>
</dbReference>
<keyword evidence="6" id="KW-0677">Repeat</keyword>
<proteinExistence type="predicted"/>
<dbReference type="PANTHER" id="PTHR27002">
    <property type="entry name" value="RECEPTOR-LIKE SERINE/THREONINE-PROTEIN KINASE SD1-8"/>
    <property type="match status" value="1"/>
</dbReference>
<keyword evidence="4 15" id="KW-0812">Transmembrane</keyword>
<keyword evidence="9 14" id="KW-0067">ATP-binding</keyword>
<feature type="transmembrane region" description="Helical" evidence="15">
    <location>
        <begin position="282"/>
        <end position="304"/>
    </location>
</feature>
<dbReference type="InterPro" id="IPR011009">
    <property type="entry name" value="Kinase-like_dom_sf"/>
</dbReference>
<dbReference type="Gene3D" id="3.30.430.20">
    <property type="entry name" value="Gnk2 domain, C-X8-C-X2-C motif"/>
    <property type="match status" value="2"/>
</dbReference>
<protein>
    <submittedName>
        <fullName evidence="20">Cysteine-rich receptor-like protein kinase 44</fullName>
    </submittedName>
</protein>
<evidence type="ECO:0000256" key="9">
    <source>
        <dbReference type="ARBA" id="ARBA00022840"/>
    </source>
</evidence>
<dbReference type="AlphaFoldDB" id="A0A9R0HSL5"/>
<feature type="domain" description="Gnk2-homologous" evidence="18">
    <location>
        <begin position="138"/>
        <end position="245"/>
    </location>
</feature>
<keyword evidence="12" id="KW-0675">Receptor</keyword>
<dbReference type="KEGG" id="soe:110775606"/>
<dbReference type="Pfam" id="PF07714">
    <property type="entry name" value="PK_Tyr_Ser-Thr"/>
    <property type="match status" value="1"/>
</dbReference>
<evidence type="ECO:0000313" key="19">
    <source>
        <dbReference type="Proteomes" id="UP000813463"/>
    </source>
</evidence>
<evidence type="ECO:0000259" key="17">
    <source>
        <dbReference type="PROSITE" id="PS50011"/>
    </source>
</evidence>
<dbReference type="InterPro" id="IPR008271">
    <property type="entry name" value="Ser/Thr_kinase_AS"/>
</dbReference>
<dbReference type="InterPro" id="IPR038408">
    <property type="entry name" value="GNK2_sf"/>
</dbReference>
<evidence type="ECO:0000256" key="2">
    <source>
        <dbReference type="ARBA" id="ARBA00022527"/>
    </source>
</evidence>
<keyword evidence="11 15" id="KW-0472">Membrane</keyword>
<dbReference type="PROSITE" id="PS51473">
    <property type="entry name" value="GNK2"/>
    <property type="match status" value="2"/>
</dbReference>
<dbReference type="Gene3D" id="1.10.510.10">
    <property type="entry name" value="Transferase(Phosphotransferase) domain 1"/>
    <property type="match status" value="1"/>
</dbReference>
<dbReference type="GeneID" id="110775606"/>
<dbReference type="PROSITE" id="PS50011">
    <property type="entry name" value="PROTEIN_KINASE_DOM"/>
    <property type="match status" value="1"/>
</dbReference>
<feature type="domain" description="Protein kinase" evidence="17">
    <location>
        <begin position="343"/>
        <end position="623"/>
    </location>
</feature>
<dbReference type="RefSeq" id="XP_021835910.2">
    <property type="nucleotide sequence ID" value="XM_021980218.2"/>
</dbReference>
<dbReference type="SMART" id="SM00220">
    <property type="entry name" value="S_TKc"/>
    <property type="match status" value="1"/>
</dbReference>
<dbReference type="Pfam" id="PF01657">
    <property type="entry name" value="Stress-antifung"/>
    <property type="match status" value="2"/>
</dbReference>
<feature type="domain" description="Gnk2-homologous" evidence="18">
    <location>
        <begin position="25"/>
        <end position="131"/>
    </location>
</feature>
<feature type="binding site" evidence="14">
    <location>
        <position position="371"/>
    </location>
    <ligand>
        <name>ATP</name>
        <dbReference type="ChEBI" id="CHEBI:30616"/>
    </ligand>
</feature>
<accession>A0A9R0HSL5</accession>
<reference evidence="19" key="1">
    <citation type="journal article" date="2021" name="Nat. Commun.">
        <title>Genomic analyses provide insights into spinach domestication and the genetic basis of agronomic traits.</title>
        <authorList>
            <person name="Cai X."/>
            <person name="Sun X."/>
            <person name="Xu C."/>
            <person name="Sun H."/>
            <person name="Wang X."/>
            <person name="Ge C."/>
            <person name="Zhang Z."/>
            <person name="Wang Q."/>
            <person name="Fei Z."/>
            <person name="Jiao C."/>
            <person name="Wang Q."/>
        </authorList>
    </citation>
    <scope>NUCLEOTIDE SEQUENCE [LARGE SCALE GENOMIC DNA]</scope>
    <source>
        <strain evidence="19">cv. Varoflay</strain>
    </source>
</reference>
<dbReference type="GO" id="GO:0005524">
    <property type="term" value="F:ATP binding"/>
    <property type="evidence" value="ECO:0007669"/>
    <property type="project" value="UniProtKB-UniRule"/>
</dbReference>
<dbReference type="GO" id="GO:0005886">
    <property type="term" value="C:plasma membrane"/>
    <property type="evidence" value="ECO:0007669"/>
    <property type="project" value="TreeGrafter"/>
</dbReference>
<keyword evidence="5 16" id="KW-0732">Signal</keyword>
<keyword evidence="7 14" id="KW-0547">Nucleotide-binding</keyword>
<keyword evidence="13" id="KW-0325">Glycoprotein</keyword>
<evidence type="ECO:0000256" key="11">
    <source>
        <dbReference type="ARBA" id="ARBA00023136"/>
    </source>
</evidence>
<dbReference type="PANTHER" id="PTHR27002:SF1050">
    <property type="entry name" value="CYSTEINE-RICH RECEPTOR-LIKE PROTEIN KINASE 5"/>
    <property type="match status" value="1"/>
</dbReference>
<dbReference type="InterPro" id="IPR000719">
    <property type="entry name" value="Prot_kinase_dom"/>
</dbReference>
<feature type="signal peptide" evidence="16">
    <location>
        <begin position="1"/>
        <end position="17"/>
    </location>
</feature>
<evidence type="ECO:0000256" key="5">
    <source>
        <dbReference type="ARBA" id="ARBA00022729"/>
    </source>
</evidence>
<reference evidence="20" key="2">
    <citation type="submission" date="2025-08" db="UniProtKB">
        <authorList>
            <consortium name="RefSeq"/>
        </authorList>
    </citation>
    <scope>IDENTIFICATION</scope>
    <source>
        <tissue evidence="20">Leaf</tissue>
    </source>
</reference>
<evidence type="ECO:0000256" key="1">
    <source>
        <dbReference type="ARBA" id="ARBA00004167"/>
    </source>
</evidence>
<evidence type="ECO:0000256" key="10">
    <source>
        <dbReference type="ARBA" id="ARBA00022989"/>
    </source>
</evidence>
<keyword evidence="10 15" id="KW-1133">Transmembrane helix</keyword>